<evidence type="ECO:0000313" key="6">
    <source>
        <dbReference type="Proteomes" id="UP000619743"/>
    </source>
</evidence>
<dbReference type="RefSeq" id="WP_087506699.1">
    <property type="nucleotide sequence ID" value="NZ_BMDX01000016.1"/>
</dbReference>
<evidence type="ECO:0000256" key="3">
    <source>
        <dbReference type="ARBA" id="ARBA00022679"/>
    </source>
</evidence>
<dbReference type="CDD" id="cd00761">
    <property type="entry name" value="Glyco_tranf_GTA_type"/>
    <property type="match status" value="1"/>
</dbReference>
<gene>
    <name evidence="5" type="ORF">GCM10011369_27920</name>
</gene>
<sequence length="309" mass="34199">MHYDVPLAVPQPVEIAVIIPVYNDGDRLELCLEALANQTLDSSRFHIVAVDNGSSTPPTHLVGRYANFTLLHESKPGSYSARNKALANIKADYYAFTDADCIPSHQWLEQALQTLTQPGIDAVGGAVSIFCADPNQPTAIEILDVIKAFPQRTYVQTQHYAVTANLSMTAAAFEKTGRFNDELKSGGDKEWCRRLHAAGGVLVYSEAAEVAHPARATLIEHETKARRVAHGAYARRHTDPNTAKFVGWQGILMGLMPPVRKGRVIWQQFNNQSSVLRLKAIGVYYYVNAYAAWQKIRCHLGLVKQAERS</sequence>
<dbReference type="SUPFAM" id="SSF53448">
    <property type="entry name" value="Nucleotide-diphospho-sugar transferases"/>
    <property type="match status" value="1"/>
</dbReference>
<evidence type="ECO:0000256" key="1">
    <source>
        <dbReference type="ARBA" id="ARBA00006739"/>
    </source>
</evidence>
<accession>A0A8J2U7X2</accession>
<comment type="caution">
    <text evidence="5">The sequence shown here is derived from an EMBL/GenBank/DDBJ whole genome shotgun (WGS) entry which is preliminary data.</text>
</comment>
<keyword evidence="6" id="KW-1185">Reference proteome</keyword>
<organism evidence="5 6">
    <name type="scientific">Neiella marina</name>
    <dbReference type="NCBI Taxonomy" id="508461"/>
    <lineage>
        <taxon>Bacteria</taxon>
        <taxon>Pseudomonadati</taxon>
        <taxon>Pseudomonadota</taxon>
        <taxon>Gammaproteobacteria</taxon>
        <taxon>Alteromonadales</taxon>
        <taxon>Echinimonadaceae</taxon>
        <taxon>Neiella</taxon>
    </lineage>
</organism>
<feature type="domain" description="Glycosyltransferase 2-like" evidence="4">
    <location>
        <begin position="17"/>
        <end position="140"/>
    </location>
</feature>
<dbReference type="Pfam" id="PF00535">
    <property type="entry name" value="Glycos_transf_2"/>
    <property type="match status" value="1"/>
</dbReference>
<dbReference type="InterPro" id="IPR001173">
    <property type="entry name" value="Glyco_trans_2-like"/>
</dbReference>
<evidence type="ECO:0000259" key="4">
    <source>
        <dbReference type="Pfam" id="PF00535"/>
    </source>
</evidence>
<dbReference type="GO" id="GO:0016757">
    <property type="term" value="F:glycosyltransferase activity"/>
    <property type="evidence" value="ECO:0007669"/>
    <property type="project" value="UniProtKB-KW"/>
</dbReference>
<keyword evidence="2" id="KW-0328">Glycosyltransferase</keyword>
<keyword evidence="3" id="KW-0808">Transferase</keyword>
<dbReference type="EMBL" id="BMDX01000016">
    <property type="protein sequence ID" value="GGA84302.1"/>
    <property type="molecule type" value="Genomic_DNA"/>
</dbReference>
<evidence type="ECO:0000256" key="2">
    <source>
        <dbReference type="ARBA" id="ARBA00022676"/>
    </source>
</evidence>
<protein>
    <recommendedName>
        <fullName evidence="4">Glycosyltransferase 2-like domain-containing protein</fullName>
    </recommendedName>
</protein>
<dbReference type="PANTHER" id="PTHR43179:SF12">
    <property type="entry name" value="GALACTOFURANOSYLTRANSFERASE GLFT2"/>
    <property type="match status" value="1"/>
</dbReference>
<name>A0A8J2U7X2_9GAMM</name>
<evidence type="ECO:0000313" key="5">
    <source>
        <dbReference type="EMBL" id="GGA84302.1"/>
    </source>
</evidence>
<dbReference type="Gene3D" id="3.90.550.10">
    <property type="entry name" value="Spore Coat Polysaccharide Biosynthesis Protein SpsA, Chain A"/>
    <property type="match status" value="1"/>
</dbReference>
<dbReference type="InterPro" id="IPR029044">
    <property type="entry name" value="Nucleotide-diphossugar_trans"/>
</dbReference>
<dbReference type="PANTHER" id="PTHR43179">
    <property type="entry name" value="RHAMNOSYLTRANSFERASE WBBL"/>
    <property type="match status" value="1"/>
</dbReference>
<comment type="similarity">
    <text evidence="1">Belongs to the glycosyltransferase 2 family.</text>
</comment>
<dbReference type="OrthoDB" id="9069044at2"/>
<dbReference type="Proteomes" id="UP000619743">
    <property type="component" value="Unassembled WGS sequence"/>
</dbReference>
<reference evidence="6" key="1">
    <citation type="journal article" date="2019" name="Int. J. Syst. Evol. Microbiol.">
        <title>The Global Catalogue of Microorganisms (GCM) 10K type strain sequencing project: providing services to taxonomists for standard genome sequencing and annotation.</title>
        <authorList>
            <consortium name="The Broad Institute Genomics Platform"/>
            <consortium name="The Broad Institute Genome Sequencing Center for Infectious Disease"/>
            <person name="Wu L."/>
            <person name="Ma J."/>
        </authorList>
    </citation>
    <scope>NUCLEOTIDE SEQUENCE [LARGE SCALE GENOMIC DNA]</scope>
    <source>
        <strain evidence="6">CGMCC 1.10130</strain>
    </source>
</reference>
<dbReference type="AlphaFoldDB" id="A0A8J2U7X2"/>
<proteinExistence type="inferred from homology"/>